<dbReference type="AlphaFoldDB" id="A0A6J4UZG3"/>
<evidence type="ECO:0000313" key="1">
    <source>
        <dbReference type="EMBL" id="CAA9565147.1"/>
    </source>
</evidence>
<organism evidence="1">
    <name type="scientific">uncultured Thermomicrobiales bacterium</name>
    <dbReference type="NCBI Taxonomy" id="1645740"/>
    <lineage>
        <taxon>Bacteria</taxon>
        <taxon>Pseudomonadati</taxon>
        <taxon>Thermomicrobiota</taxon>
        <taxon>Thermomicrobia</taxon>
        <taxon>Thermomicrobiales</taxon>
        <taxon>environmental samples</taxon>
    </lineage>
</organism>
<name>A0A6J4UZG3_9BACT</name>
<accession>A0A6J4UZG3</accession>
<reference evidence="1" key="1">
    <citation type="submission" date="2020-02" db="EMBL/GenBank/DDBJ databases">
        <authorList>
            <person name="Meier V. D."/>
        </authorList>
    </citation>
    <scope>NUCLEOTIDE SEQUENCE</scope>
    <source>
        <strain evidence="1">AVDCRST_MAG49</strain>
    </source>
</reference>
<dbReference type="EMBL" id="CADCWG010000198">
    <property type="protein sequence ID" value="CAA9565147.1"/>
    <property type="molecule type" value="Genomic_DNA"/>
</dbReference>
<proteinExistence type="predicted"/>
<gene>
    <name evidence="1" type="ORF">AVDCRST_MAG49-2847</name>
</gene>
<sequence length="58" mass="6147">MDGRGTAWRVALGAVAHAARELLRDRPGPEVVFWREPAGWEVVIAPGTASTSSASARC</sequence>
<protein>
    <submittedName>
        <fullName evidence="1">Uncharacterized protein</fullName>
    </submittedName>
</protein>